<organism evidence="2 3">
    <name type="scientific">Marinibacterium profundimaris</name>
    <dbReference type="NCBI Taxonomy" id="1679460"/>
    <lineage>
        <taxon>Bacteria</taxon>
        <taxon>Pseudomonadati</taxon>
        <taxon>Pseudomonadota</taxon>
        <taxon>Alphaproteobacteria</taxon>
        <taxon>Rhodobacterales</taxon>
        <taxon>Paracoccaceae</taxon>
        <taxon>Marinibacterium</taxon>
    </lineage>
</organism>
<evidence type="ECO:0000313" key="3">
    <source>
        <dbReference type="Proteomes" id="UP000215377"/>
    </source>
</evidence>
<dbReference type="RefSeq" id="WP_088653016.1">
    <property type="nucleotide sequence ID" value="NZ_AQQR01000042.1"/>
</dbReference>
<dbReference type="Gene3D" id="3.40.50.620">
    <property type="entry name" value="HUPs"/>
    <property type="match status" value="1"/>
</dbReference>
<reference evidence="2 3" key="1">
    <citation type="submission" date="2013-04" db="EMBL/GenBank/DDBJ databases">
        <title>Oceanicola sp. 22II1-22F33 Genome Sequencing.</title>
        <authorList>
            <person name="Lai Q."/>
            <person name="Li G."/>
            <person name="Shao Z."/>
        </authorList>
    </citation>
    <scope>NUCLEOTIDE SEQUENCE [LARGE SCALE GENOMIC DNA]</scope>
    <source>
        <strain evidence="2 3">22II1-22F33</strain>
    </source>
</reference>
<dbReference type="GO" id="GO:0003824">
    <property type="term" value="F:catalytic activity"/>
    <property type="evidence" value="ECO:0007669"/>
    <property type="project" value="InterPro"/>
</dbReference>
<dbReference type="AlphaFoldDB" id="A0A225NA75"/>
<sequence length="250" mass="27862">MRIPTDITDMIERGALVAIIHSGGKDSQAMTIRLVEAGIPRDQLLIVHATLGDVEWPGTISHIRKTTFGLPLVIARPRRSFFEMVRARGIFPSPRYRQCTSDQKRSPIERELRRYLAANPRFAGRIVSAMGMRGEESAARRSRPVVSLNARGSVAGRTWIDWLPIHGLTRREVFGTIAAAGQKPHWAYGRGMSRLSCSFCIMSSLADLQCAARLRSDLLSTYIALEEEIGHTLRPDGTSLRETLNRLEAA</sequence>
<dbReference type="OrthoDB" id="7574889at2"/>
<dbReference type="EMBL" id="AQQR01000042">
    <property type="protein sequence ID" value="OWU66554.1"/>
    <property type="molecule type" value="Genomic_DNA"/>
</dbReference>
<comment type="caution">
    <text evidence="2">The sequence shown here is derived from an EMBL/GenBank/DDBJ whole genome shotgun (WGS) entry which is preliminary data.</text>
</comment>
<dbReference type="InterPro" id="IPR002500">
    <property type="entry name" value="PAPS_reduct_dom"/>
</dbReference>
<dbReference type="Pfam" id="PF01507">
    <property type="entry name" value="PAPS_reduct"/>
    <property type="match status" value="1"/>
</dbReference>
<protein>
    <recommendedName>
        <fullName evidence="1">Phosphoadenosine phosphosulphate reductase domain-containing protein</fullName>
    </recommendedName>
</protein>
<evidence type="ECO:0000259" key="1">
    <source>
        <dbReference type="Pfam" id="PF01507"/>
    </source>
</evidence>
<gene>
    <name evidence="2" type="ORF">ATO3_27755</name>
</gene>
<dbReference type="SUPFAM" id="SSF52402">
    <property type="entry name" value="Adenine nucleotide alpha hydrolases-like"/>
    <property type="match status" value="1"/>
</dbReference>
<evidence type="ECO:0000313" key="2">
    <source>
        <dbReference type="EMBL" id="OWU66554.1"/>
    </source>
</evidence>
<keyword evidence="3" id="KW-1185">Reference proteome</keyword>
<accession>A0A225NA75</accession>
<dbReference type="InterPro" id="IPR014729">
    <property type="entry name" value="Rossmann-like_a/b/a_fold"/>
</dbReference>
<proteinExistence type="predicted"/>
<name>A0A225NA75_9RHOB</name>
<feature type="domain" description="Phosphoadenosine phosphosulphate reductase" evidence="1">
    <location>
        <begin position="18"/>
        <end position="200"/>
    </location>
</feature>
<dbReference type="Proteomes" id="UP000215377">
    <property type="component" value="Unassembled WGS sequence"/>
</dbReference>